<dbReference type="SUPFAM" id="SSF116726">
    <property type="entry name" value="TrkA C-terminal domain-like"/>
    <property type="match status" value="1"/>
</dbReference>
<name>A0A089N4X6_9BACL</name>
<organism evidence="2 3">
    <name type="scientific">Paenibacillus stellifer</name>
    <dbReference type="NCBI Taxonomy" id="169760"/>
    <lineage>
        <taxon>Bacteria</taxon>
        <taxon>Bacillati</taxon>
        <taxon>Bacillota</taxon>
        <taxon>Bacilli</taxon>
        <taxon>Bacillales</taxon>
        <taxon>Paenibacillaceae</taxon>
        <taxon>Paenibacillus</taxon>
    </lineage>
</organism>
<feature type="domain" description="RCK C-terminal" evidence="1">
    <location>
        <begin position="76"/>
        <end position="161"/>
    </location>
</feature>
<dbReference type="STRING" id="169760.PSTEL_12490"/>
<reference evidence="2 3" key="1">
    <citation type="submission" date="2014-08" db="EMBL/GenBank/DDBJ databases">
        <title>Comparative genomics of the Paenibacillus odorifer group.</title>
        <authorList>
            <person name="den Bakker H.C."/>
            <person name="Tsai Y.-C."/>
            <person name="Martin N."/>
            <person name="Korlach J."/>
            <person name="Wiedmann M."/>
        </authorList>
    </citation>
    <scope>NUCLEOTIDE SEQUENCE [LARGE SCALE GENOMIC DNA]</scope>
    <source>
        <strain evidence="2 3">DSM 14472</strain>
    </source>
</reference>
<dbReference type="OrthoDB" id="67547at2"/>
<dbReference type="RefSeq" id="WP_038695571.1">
    <property type="nucleotide sequence ID" value="NZ_CP009286.1"/>
</dbReference>
<sequence length="164" mass="18450">MNYKESDLPGIGKKFVLQTRSGDKVVVIVHDDGRRELYHFEYEDPDHSISMVTLDDDEARFLSAIVGGVTYKPRALESIEVALDDLVIEWYRLEPGHRCVGRTIGELDIRARSGATVIAVIDKNHNKHINPGPELILQADSMVVAAGEREQHRQFKEILRNGCG</sequence>
<dbReference type="InterPro" id="IPR026278">
    <property type="entry name" value="KhtT"/>
</dbReference>
<gene>
    <name evidence="2" type="ORF">PSTEL_12490</name>
</gene>
<dbReference type="Proteomes" id="UP000029507">
    <property type="component" value="Chromosome"/>
</dbReference>
<dbReference type="Pfam" id="PF02080">
    <property type="entry name" value="TrkA_C"/>
    <property type="match status" value="1"/>
</dbReference>
<dbReference type="GO" id="GO:0008324">
    <property type="term" value="F:monoatomic cation transmembrane transporter activity"/>
    <property type="evidence" value="ECO:0007669"/>
    <property type="project" value="InterPro"/>
</dbReference>
<dbReference type="Pfam" id="PF25991">
    <property type="entry name" value="KhtT_N"/>
    <property type="match status" value="1"/>
</dbReference>
<evidence type="ECO:0000313" key="2">
    <source>
        <dbReference type="EMBL" id="AIQ63784.1"/>
    </source>
</evidence>
<evidence type="ECO:0000259" key="1">
    <source>
        <dbReference type="PROSITE" id="PS51202"/>
    </source>
</evidence>
<dbReference type="PIRSF" id="PIRSF005028">
    <property type="entry name" value="KhtT"/>
    <property type="match status" value="1"/>
</dbReference>
<protein>
    <submittedName>
        <fullName evidence="2">K(+)/H(+) antiporter subunit KhtT</fullName>
    </submittedName>
</protein>
<dbReference type="EMBL" id="CP009286">
    <property type="protein sequence ID" value="AIQ63784.1"/>
    <property type="molecule type" value="Genomic_DNA"/>
</dbReference>
<proteinExistence type="predicted"/>
<dbReference type="GO" id="GO:0006813">
    <property type="term" value="P:potassium ion transport"/>
    <property type="evidence" value="ECO:0007669"/>
    <property type="project" value="InterPro"/>
</dbReference>
<dbReference type="HOGENOM" id="CLU_116143_0_0_9"/>
<keyword evidence="3" id="KW-1185">Reference proteome</keyword>
<accession>A0A089N4X6</accession>
<evidence type="ECO:0000313" key="3">
    <source>
        <dbReference type="Proteomes" id="UP000029507"/>
    </source>
</evidence>
<dbReference type="KEGG" id="pste:PSTEL_12490"/>
<dbReference type="InterPro" id="IPR006037">
    <property type="entry name" value="RCK_C"/>
</dbReference>
<dbReference type="AlphaFoldDB" id="A0A089N4X6"/>
<dbReference type="Gene3D" id="3.30.70.1450">
    <property type="entry name" value="Regulator of K+ conductance, C-terminal domain"/>
    <property type="match status" value="1"/>
</dbReference>
<dbReference type="InterPro" id="IPR036721">
    <property type="entry name" value="RCK_C_sf"/>
</dbReference>
<dbReference type="InterPro" id="IPR058776">
    <property type="entry name" value="KhtT-like_N"/>
</dbReference>
<dbReference type="PROSITE" id="PS51202">
    <property type="entry name" value="RCK_C"/>
    <property type="match status" value="1"/>
</dbReference>